<dbReference type="RefSeq" id="WP_093365879.1">
    <property type="nucleotide sequence ID" value="NZ_FOZZ01000007.1"/>
</dbReference>
<protein>
    <submittedName>
        <fullName evidence="7">Putative alpha-1,2-mannosidase</fullName>
    </submittedName>
</protein>
<feature type="domain" description="Glycosyl hydrolase family 92" evidence="5">
    <location>
        <begin position="242"/>
        <end position="667"/>
    </location>
</feature>
<dbReference type="GO" id="GO:0030246">
    <property type="term" value="F:carbohydrate binding"/>
    <property type="evidence" value="ECO:0007669"/>
    <property type="project" value="InterPro"/>
</dbReference>
<sequence>MYKFLFVLFVSFGFSHVCAQSQDQASLVNVFLGSSGDHGQLSPAASYPFSALSIGAQTYPTTHTGYEYLAKRFYGFTHNRFEGVGCQGSGGLLFVKPLRSLDEGDLHNPLEKVYDTGRPGSYQVKFTNGLHASMAVLGNAGMHHYQFGDAAQQRGLYVDLSHSFNRAFVSETHKVDGQWLIGTLRSKTTCHVGIYTFYYALYVDKPVDWEQLEDAKLKAKTKTKASDFNVYIGFSAVSEEDARQNVRRESFQEMAETSFRDWNQLLGRVEVKGEKGREALFYSLLYRVLQSPYKISSASGSYRAIDGGLQQTVIDRYNGWAIWDNYKTQLPFLSVLYPELYQPIVSSIANLYPYGKKDFATQNEPSNTVRTEHAIVVLLDAYRKGYDVDFPSIIDSLKIEVDRLEDVTPDKSLETAYDRWALGHIYGIMGNSHKRKYYLDKSIAYRQRWVEEFSDLSRSDVDRMSARKMYQGTIRQYRWSVPFDLKGLKELMGGDRPYLDGLDDFFDHDYFNRANEPDLHVPAMYQASQQPWKAQFWMHQMALDTVINHYFNDNSKGIGAEIDRIFKNQPKAFIRTMDDDAGAMSAWFVWASLGLYPAAVGHPVYYIHLPIFEQTALHINEKTAFSIKVENYGSDKRYIDKVFLNGRPLDRNWLTHEEIVLGGELTVYASSIPNVDFGVQNQWQSQLDQ</sequence>
<dbReference type="Pfam" id="PF17678">
    <property type="entry name" value="Glyco_hydro_92N"/>
    <property type="match status" value="1"/>
</dbReference>
<dbReference type="InterPro" id="IPR050883">
    <property type="entry name" value="PNGase"/>
</dbReference>
<proteinExistence type="predicted"/>
<evidence type="ECO:0000259" key="6">
    <source>
        <dbReference type="Pfam" id="PF17678"/>
    </source>
</evidence>
<evidence type="ECO:0000313" key="8">
    <source>
        <dbReference type="Proteomes" id="UP000198785"/>
    </source>
</evidence>
<dbReference type="OrthoDB" id="9758101at2"/>
<reference evidence="7 8" key="1">
    <citation type="submission" date="2016-10" db="EMBL/GenBank/DDBJ databases">
        <authorList>
            <person name="de Groot N.N."/>
        </authorList>
    </citation>
    <scope>NUCLEOTIDE SEQUENCE [LARGE SCALE GENOMIC DNA]</scope>
    <source>
        <strain evidence="7 8">DSM 22789</strain>
    </source>
</reference>
<gene>
    <name evidence="7" type="ORF">SAMN05660206_10761</name>
</gene>
<dbReference type="SUPFAM" id="SSF48208">
    <property type="entry name" value="Six-hairpin glycosidases"/>
    <property type="match status" value="1"/>
</dbReference>
<comment type="subunit">
    <text evidence="2">Monomer.</text>
</comment>
<evidence type="ECO:0000256" key="4">
    <source>
        <dbReference type="SAM" id="SignalP"/>
    </source>
</evidence>
<feature type="signal peptide" evidence="4">
    <location>
        <begin position="1"/>
        <end position="19"/>
    </location>
</feature>
<dbReference type="EMBL" id="FOZZ01000007">
    <property type="protein sequence ID" value="SFS92964.1"/>
    <property type="molecule type" value="Genomic_DNA"/>
</dbReference>
<dbReference type="InterPro" id="IPR008928">
    <property type="entry name" value="6-hairpin_glycosidase_sf"/>
</dbReference>
<organism evidence="7 8">
    <name type="scientific">Sphingobacterium wenxiniae</name>
    <dbReference type="NCBI Taxonomy" id="683125"/>
    <lineage>
        <taxon>Bacteria</taxon>
        <taxon>Pseudomonadati</taxon>
        <taxon>Bacteroidota</taxon>
        <taxon>Sphingobacteriia</taxon>
        <taxon>Sphingobacteriales</taxon>
        <taxon>Sphingobacteriaceae</taxon>
        <taxon>Sphingobacterium</taxon>
    </lineage>
</organism>
<evidence type="ECO:0000256" key="1">
    <source>
        <dbReference type="ARBA" id="ARBA00001913"/>
    </source>
</evidence>
<comment type="cofactor">
    <cofactor evidence="1">
        <name>Ca(2+)</name>
        <dbReference type="ChEBI" id="CHEBI:29108"/>
    </cofactor>
</comment>
<keyword evidence="4" id="KW-0732">Signal</keyword>
<dbReference type="PANTHER" id="PTHR12143:SF39">
    <property type="entry name" value="SECRETED PROTEIN"/>
    <property type="match status" value="1"/>
</dbReference>
<evidence type="ECO:0000313" key="7">
    <source>
        <dbReference type="EMBL" id="SFS92964.1"/>
    </source>
</evidence>
<dbReference type="AlphaFoldDB" id="A0A1I6TUW7"/>
<dbReference type="InterPro" id="IPR041371">
    <property type="entry name" value="GH92_N"/>
</dbReference>
<dbReference type="Gene3D" id="1.20.1050.60">
    <property type="entry name" value="alpha-1,2-mannosidase"/>
    <property type="match status" value="1"/>
</dbReference>
<dbReference type="InterPro" id="IPR012939">
    <property type="entry name" value="Glyco_hydro_92"/>
</dbReference>
<name>A0A1I6TUW7_9SPHI</name>
<feature type="domain" description="Glycosyl hydrolase family 92 N-terminal" evidence="6">
    <location>
        <begin position="27"/>
        <end position="237"/>
    </location>
</feature>
<dbReference type="Gene3D" id="3.30.2080.10">
    <property type="entry name" value="GH92 mannosidase domain"/>
    <property type="match status" value="1"/>
</dbReference>
<evidence type="ECO:0000259" key="5">
    <source>
        <dbReference type="Pfam" id="PF07971"/>
    </source>
</evidence>
<keyword evidence="8" id="KW-1185">Reference proteome</keyword>
<keyword evidence="3" id="KW-0106">Calcium</keyword>
<dbReference type="GO" id="GO:0000224">
    <property type="term" value="F:peptide-N4-(N-acetyl-beta-glucosaminyl)asparagine amidase activity"/>
    <property type="evidence" value="ECO:0007669"/>
    <property type="project" value="TreeGrafter"/>
</dbReference>
<accession>A0A1I6TUW7</accession>
<evidence type="ECO:0000256" key="2">
    <source>
        <dbReference type="ARBA" id="ARBA00011245"/>
    </source>
</evidence>
<dbReference type="Proteomes" id="UP000198785">
    <property type="component" value="Unassembled WGS sequence"/>
</dbReference>
<dbReference type="Pfam" id="PF07971">
    <property type="entry name" value="Glyco_hydro_92"/>
    <property type="match status" value="1"/>
</dbReference>
<evidence type="ECO:0000256" key="3">
    <source>
        <dbReference type="ARBA" id="ARBA00022837"/>
    </source>
</evidence>
<dbReference type="InterPro" id="IPR014718">
    <property type="entry name" value="GH-type_carb-bd"/>
</dbReference>
<dbReference type="Gene3D" id="2.70.98.10">
    <property type="match status" value="1"/>
</dbReference>
<dbReference type="GO" id="GO:0005829">
    <property type="term" value="C:cytosol"/>
    <property type="evidence" value="ECO:0007669"/>
    <property type="project" value="TreeGrafter"/>
</dbReference>
<dbReference type="PANTHER" id="PTHR12143">
    <property type="entry name" value="PEPTIDE N-GLYCANASE PNGASE -RELATED"/>
    <property type="match status" value="1"/>
</dbReference>
<dbReference type="STRING" id="683125.SAMN05660206_10761"/>
<feature type="chain" id="PRO_5011465275" evidence="4">
    <location>
        <begin position="20"/>
        <end position="689"/>
    </location>
</feature>
<dbReference type="GO" id="GO:0006516">
    <property type="term" value="P:glycoprotein catabolic process"/>
    <property type="evidence" value="ECO:0007669"/>
    <property type="project" value="TreeGrafter"/>
</dbReference>
<dbReference type="GO" id="GO:0005975">
    <property type="term" value="P:carbohydrate metabolic process"/>
    <property type="evidence" value="ECO:0007669"/>
    <property type="project" value="InterPro"/>
</dbReference>